<reference evidence="4" key="2">
    <citation type="submission" date="2008-08" db="EMBL/GenBank/DDBJ databases">
        <authorList>
            <consortium name="Diatom Consortium"/>
            <person name="Grigoriev I."/>
            <person name="Grimwood J."/>
            <person name="Kuo A."/>
            <person name="Otillar R.P."/>
            <person name="Salamov A."/>
            <person name="Detter J.C."/>
            <person name="Lindquist E."/>
            <person name="Shapiro H."/>
            <person name="Lucas S."/>
            <person name="Glavina del Rio T."/>
            <person name="Pitluck S."/>
            <person name="Rokhsar D."/>
            <person name="Bowler C."/>
        </authorList>
    </citation>
    <scope>GENOME REANNOTATION</scope>
    <source>
        <strain evidence="4">CCAP 1055/1</strain>
    </source>
</reference>
<dbReference type="Proteomes" id="UP000000759">
    <property type="component" value="Chromosome 1"/>
</dbReference>
<dbReference type="GeneID" id="7196488"/>
<evidence type="ECO:0000256" key="2">
    <source>
        <dbReference type="SAM" id="Phobius"/>
    </source>
</evidence>
<evidence type="ECO:0000313" key="4">
    <source>
        <dbReference type="Proteomes" id="UP000000759"/>
    </source>
</evidence>
<protein>
    <submittedName>
        <fullName evidence="3">Uncharacterized protein</fullName>
    </submittedName>
</protein>
<feature type="transmembrane region" description="Helical" evidence="2">
    <location>
        <begin position="175"/>
        <end position="198"/>
    </location>
</feature>
<evidence type="ECO:0000313" key="3">
    <source>
        <dbReference type="EMBL" id="EEC51714.1"/>
    </source>
</evidence>
<evidence type="ECO:0000256" key="1">
    <source>
        <dbReference type="SAM" id="MobiDB-lite"/>
    </source>
</evidence>
<dbReference type="RefSeq" id="XP_002177251.1">
    <property type="nucleotide sequence ID" value="XM_002177215.1"/>
</dbReference>
<proteinExistence type="predicted"/>
<keyword evidence="2" id="KW-0812">Transmembrane</keyword>
<feature type="region of interest" description="Disordered" evidence="1">
    <location>
        <begin position="214"/>
        <end position="237"/>
    </location>
</feature>
<name>B7FPP9_PHATC</name>
<gene>
    <name evidence="3" type="ORF">PHATRDRAFT_31918</name>
</gene>
<organism evidence="3 4">
    <name type="scientific">Phaeodactylum tricornutum (strain CCAP 1055/1)</name>
    <dbReference type="NCBI Taxonomy" id="556484"/>
    <lineage>
        <taxon>Eukaryota</taxon>
        <taxon>Sar</taxon>
        <taxon>Stramenopiles</taxon>
        <taxon>Ochrophyta</taxon>
        <taxon>Bacillariophyta</taxon>
        <taxon>Bacillariophyceae</taxon>
        <taxon>Bacillariophycidae</taxon>
        <taxon>Naviculales</taxon>
        <taxon>Phaeodactylaceae</taxon>
        <taxon>Phaeodactylum</taxon>
    </lineage>
</organism>
<dbReference type="InterPro" id="IPR026721">
    <property type="entry name" value="TMEM18"/>
</dbReference>
<dbReference type="HOGENOM" id="CLU_1172637_0_0_1"/>
<keyword evidence="4" id="KW-1185">Reference proteome</keyword>
<feature type="transmembrane region" description="Helical" evidence="2">
    <location>
        <begin position="110"/>
        <end position="128"/>
    </location>
</feature>
<reference evidence="3 4" key="1">
    <citation type="journal article" date="2008" name="Nature">
        <title>The Phaeodactylum genome reveals the evolutionary history of diatom genomes.</title>
        <authorList>
            <person name="Bowler C."/>
            <person name="Allen A.E."/>
            <person name="Badger J.H."/>
            <person name="Grimwood J."/>
            <person name="Jabbari K."/>
            <person name="Kuo A."/>
            <person name="Maheswari U."/>
            <person name="Martens C."/>
            <person name="Maumus F."/>
            <person name="Otillar R.P."/>
            <person name="Rayko E."/>
            <person name="Salamov A."/>
            <person name="Vandepoele K."/>
            <person name="Beszteri B."/>
            <person name="Gruber A."/>
            <person name="Heijde M."/>
            <person name="Katinka M."/>
            <person name="Mock T."/>
            <person name="Valentin K."/>
            <person name="Verret F."/>
            <person name="Berges J.A."/>
            <person name="Brownlee C."/>
            <person name="Cadoret J.P."/>
            <person name="Chiovitti A."/>
            <person name="Choi C.J."/>
            <person name="Coesel S."/>
            <person name="De Martino A."/>
            <person name="Detter J.C."/>
            <person name="Durkin C."/>
            <person name="Falciatore A."/>
            <person name="Fournet J."/>
            <person name="Haruta M."/>
            <person name="Huysman M.J."/>
            <person name="Jenkins B.D."/>
            <person name="Jiroutova K."/>
            <person name="Jorgensen R.E."/>
            <person name="Joubert Y."/>
            <person name="Kaplan A."/>
            <person name="Kroger N."/>
            <person name="Kroth P.G."/>
            <person name="La Roche J."/>
            <person name="Lindquist E."/>
            <person name="Lommer M."/>
            <person name="Martin-Jezequel V."/>
            <person name="Lopez P.J."/>
            <person name="Lucas S."/>
            <person name="Mangogna M."/>
            <person name="McGinnis K."/>
            <person name="Medlin L.K."/>
            <person name="Montsant A."/>
            <person name="Oudot-Le Secq M.P."/>
            <person name="Napoli C."/>
            <person name="Obornik M."/>
            <person name="Parker M.S."/>
            <person name="Petit J.L."/>
            <person name="Porcel B.M."/>
            <person name="Poulsen N."/>
            <person name="Robison M."/>
            <person name="Rychlewski L."/>
            <person name="Rynearson T.A."/>
            <person name="Schmutz J."/>
            <person name="Shapiro H."/>
            <person name="Siaut M."/>
            <person name="Stanley M."/>
            <person name="Sussman M.R."/>
            <person name="Taylor A.R."/>
            <person name="Vardi A."/>
            <person name="von Dassow P."/>
            <person name="Vyverman W."/>
            <person name="Willis A."/>
            <person name="Wyrwicz L.S."/>
            <person name="Rokhsar D.S."/>
            <person name="Weissenbach J."/>
            <person name="Armbrust E.V."/>
            <person name="Green B.R."/>
            <person name="Van de Peer Y."/>
            <person name="Grigoriev I.V."/>
        </authorList>
    </citation>
    <scope>NUCLEOTIDE SEQUENCE [LARGE SCALE GENOMIC DNA]</scope>
    <source>
        <strain evidence="3 4">CCAP 1055/1</strain>
    </source>
</reference>
<accession>B7FPP9</accession>
<dbReference type="PaxDb" id="2850-Phatr31918"/>
<dbReference type="AlphaFoldDB" id="B7FPP9"/>
<dbReference type="InParanoid" id="B7FPP9"/>
<dbReference type="KEGG" id="pti:PHATRDRAFT_31918"/>
<sequence length="237" mass="26422">MTESYFAKVANDVLEATEQIATRMEEGLTAIMKGETPKQEDHYDQPILDGMDGEDGEDWLTIEEELRRSSPLEGIAESVMGNIMAGQAKPQTAGAHIEAFRHAITWSEPFILFLIAFQCVIFGLSLWVSKRDRGLAPRLILMSVIAGTVRSSELLNSYAAQNWGKFCTQNYFDDRGIFVMIMVCAPLLLDSLIMLILFMKEAAQLLVQVKSAELKKKHGSTKSGSSPTSKKRLKKDQ</sequence>
<dbReference type="OrthoDB" id="411535at2759"/>
<dbReference type="eggNOG" id="ENOG502RZ4T">
    <property type="taxonomic scope" value="Eukaryota"/>
</dbReference>
<dbReference type="Pfam" id="PF14770">
    <property type="entry name" value="TMEM18"/>
    <property type="match status" value="1"/>
</dbReference>
<keyword evidence="2" id="KW-0472">Membrane</keyword>
<keyword evidence="2" id="KW-1133">Transmembrane helix</keyword>
<dbReference type="EMBL" id="CM000605">
    <property type="protein sequence ID" value="EEC51714.1"/>
    <property type="molecule type" value="Genomic_DNA"/>
</dbReference>